<dbReference type="SUPFAM" id="SSF103481">
    <property type="entry name" value="Multidrug resistance efflux transporter EmrE"/>
    <property type="match status" value="2"/>
</dbReference>
<proteinExistence type="inferred from homology"/>
<dbReference type="InterPro" id="IPR050638">
    <property type="entry name" value="AA-Vitamin_Transporters"/>
</dbReference>
<keyword evidence="9" id="KW-1185">Reference proteome</keyword>
<feature type="transmembrane region" description="Helical" evidence="6">
    <location>
        <begin position="150"/>
        <end position="169"/>
    </location>
</feature>
<feature type="transmembrane region" description="Helical" evidence="6">
    <location>
        <begin position="62"/>
        <end position="83"/>
    </location>
</feature>
<comment type="similarity">
    <text evidence="2">Belongs to the EamA transporter family.</text>
</comment>
<evidence type="ECO:0000313" key="8">
    <source>
        <dbReference type="EMBL" id="MFC3912013.1"/>
    </source>
</evidence>
<reference evidence="9" key="1">
    <citation type="journal article" date="2019" name="Int. J. Syst. Evol. Microbiol.">
        <title>The Global Catalogue of Microorganisms (GCM) 10K type strain sequencing project: providing services to taxonomists for standard genome sequencing and annotation.</title>
        <authorList>
            <consortium name="The Broad Institute Genomics Platform"/>
            <consortium name="The Broad Institute Genome Sequencing Center for Infectious Disease"/>
            <person name="Wu L."/>
            <person name="Ma J."/>
        </authorList>
    </citation>
    <scope>NUCLEOTIDE SEQUENCE [LARGE SCALE GENOMIC DNA]</scope>
    <source>
        <strain evidence="9">CCUG 54939</strain>
    </source>
</reference>
<feature type="transmembrane region" description="Helical" evidence="6">
    <location>
        <begin position="28"/>
        <end position="50"/>
    </location>
</feature>
<evidence type="ECO:0000256" key="6">
    <source>
        <dbReference type="SAM" id="Phobius"/>
    </source>
</evidence>
<keyword evidence="5 6" id="KW-0472">Membrane</keyword>
<feature type="domain" description="EamA" evidence="7">
    <location>
        <begin position="150"/>
        <end position="285"/>
    </location>
</feature>
<dbReference type="RefSeq" id="WP_377149938.1">
    <property type="nucleotide sequence ID" value="NZ_JBHSAF010000001.1"/>
</dbReference>
<feature type="transmembrane region" description="Helical" evidence="6">
    <location>
        <begin position="267"/>
        <end position="286"/>
    </location>
</feature>
<dbReference type="InterPro" id="IPR000620">
    <property type="entry name" value="EamA_dom"/>
</dbReference>
<protein>
    <submittedName>
        <fullName evidence="8">DMT family transporter</fullName>
    </submittedName>
</protein>
<accession>A0ABV8CJ62</accession>
<name>A0ABV8CJ62_9GAMM</name>
<sequence>MTWFLYLTTVAIWGTTWLALKWQLGPTAIPFSIAGRFLLAAALLLGFLWLSGRVRVPQGRILRLVLLQGLLLFCCNFLCFYQASHWLPSGLIAVIFSTSTLWNALAARLVLKRQVASRVWYGALFGLVGLMALFWPQLVNTQAHAETLQGLGLALLGTLCFSTGNLLSARLQSLGATPLQTNGWGMLCGATLLLLGASISGVEYVPDPSPRYWWALGYLALFGSVVGFTSYLMLVGRLGPERAAYCTVLFPVVALNLSVWFEGYQWAPVAVLGLLSVMFGNLLVFWRGRLPFAVHAENGSK</sequence>
<dbReference type="PANTHER" id="PTHR32322:SF2">
    <property type="entry name" value="EAMA DOMAIN-CONTAINING PROTEIN"/>
    <property type="match status" value="1"/>
</dbReference>
<evidence type="ECO:0000313" key="9">
    <source>
        <dbReference type="Proteomes" id="UP001595692"/>
    </source>
</evidence>
<dbReference type="PANTHER" id="PTHR32322">
    <property type="entry name" value="INNER MEMBRANE TRANSPORTER"/>
    <property type="match status" value="1"/>
</dbReference>
<evidence type="ECO:0000256" key="5">
    <source>
        <dbReference type="ARBA" id="ARBA00023136"/>
    </source>
</evidence>
<dbReference type="Pfam" id="PF00892">
    <property type="entry name" value="EamA"/>
    <property type="match status" value="2"/>
</dbReference>
<feature type="domain" description="EamA" evidence="7">
    <location>
        <begin position="4"/>
        <end position="134"/>
    </location>
</feature>
<comment type="subcellular location">
    <subcellularLocation>
        <location evidence="1">Membrane</location>
        <topology evidence="1">Multi-pass membrane protein</topology>
    </subcellularLocation>
</comment>
<feature type="transmembrane region" description="Helical" evidence="6">
    <location>
        <begin position="243"/>
        <end position="261"/>
    </location>
</feature>
<feature type="transmembrane region" description="Helical" evidence="6">
    <location>
        <begin position="119"/>
        <end position="138"/>
    </location>
</feature>
<dbReference type="EMBL" id="JBHSAF010000001">
    <property type="protein sequence ID" value="MFC3912013.1"/>
    <property type="molecule type" value="Genomic_DNA"/>
</dbReference>
<dbReference type="InterPro" id="IPR037185">
    <property type="entry name" value="EmrE-like"/>
</dbReference>
<evidence type="ECO:0000256" key="3">
    <source>
        <dbReference type="ARBA" id="ARBA00022692"/>
    </source>
</evidence>
<comment type="caution">
    <text evidence="8">The sequence shown here is derived from an EMBL/GenBank/DDBJ whole genome shotgun (WGS) entry which is preliminary data.</text>
</comment>
<feature type="transmembrane region" description="Helical" evidence="6">
    <location>
        <begin position="89"/>
        <end position="107"/>
    </location>
</feature>
<evidence type="ECO:0000256" key="4">
    <source>
        <dbReference type="ARBA" id="ARBA00022989"/>
    </source>
</evidence>
<feature type="transmembrane region" description="Helical" evidence="6">
    <location>
        <begin position="181"/>
        <end position="200"/>
    </location>
</feature>
<evidence type="ECO:0000259" key="7">
    <source>
        <dbReference type="Pfam" id="PF00892"/>
    </source>
</evidence>
<dbReference type="Proteomes" id="UP001595692">
    <property type="component" value="Unassembled WGS sequence"/>
</dbReference>
<keyword evidence="3 6" id="KW-0812">Transmembrane</keyword>
<evidence type="ECO:0000256" key="1">
    <source>
        <dbReference type="ARBA" id="ARBA00004141"/>
    </source>
</evidence>
<feature type="transmembrane region" description="Helical" evidence="6">
    <location>
        <begin position="212"/>
        <end position="236"/>
    </location>
</feature>
<organism evidence="8 9">
    <name type="scientific">Pseudaeromonas sharmana</name>
    <dbReference type="NCBI Taxonomy" id="328412"/>
    <lineage>
        <taxon>Bacteria</taxon>
        <taxon>Pseudomonadati</taxon>
        <taxon>Pseudomonadota</taxon>
        <taxon>Gammaproteobacteria</taxon>
        <taxon>Aeromonadales</taxon>
        <taxon>Aeromonadaceae</taxon>
        <taxon>Pseudaeromonas</taxon>
    </lineage>
</organism>
<evidence type="ECO:0000256" key="2">
    <source>
        <dbReference type="ARBA" id="ARBA00007362"/>
    </source>
</evidence>
<keyword evidence="4 6" id="KW-1133">Transmembrane helix</keyword>
<gene>
    <name evidence="8" type="ORF">ACFOSS_00840</name>
</gene>